<evidence type="ECO:0000313" key="1">
    <source>
        <dbReference type="EMBL" id="VZH86493.1"/>
    </source>
</evidence>
<dbReference type="Proteomes" id="UP000423525">
    <property type="component" value="Chromosome"/>
</dbReference>
<dbReference type="AlphaFoldDB" id="A0A6I8MFC4"/>
<organism evidence="1 2">
    <name type="scientific">Corynebacterium rouxii</name>
    <dbReference type="NCBI Taxonomy" id="2719119"/>
    <lineage>
        <taxon>Bacteria</taxon>
        <taxon>Bacillati</taxon>
        <taxon>Actinomycetota</taxon>
        <taxon>Actinomycetes</taxon>
        <taxon>Mycobacteriales</taxon>
        <taxon>Corynebacteriaceae</taxon>
        <taxon>Corynebacterium</taxon>
    </lineage>
</organism>
<name>A0A6I8MFC4_9CORY</name>
<evidence type="ECO:0000313" key="2">
    <source>
        <dbReference type="Proteomes" id="UP000423525"/>
    </source>
</evidence>
<dbReference type="EMBL" id="LR738855">
    <property type="protein sequence ID" value="VZH86493.1"/>
    <property type="molecule type" value="Genomic_DNA"/>
</dbReference>
<accession>A0A6I8MFC4</accession>
<reference evidence="1 2" key="1">
    <citation type="submission" date="2019-11" db="EMBL/GenBank/DDBJ databases">
        <authorList>
            <person name="Brisse S."/>
        </authorList>
    </citation>
    <scope>NUCLEOTIDE SEQUENCE [LARGE SCALE GENOMIC DNA]</scope>
    <source>
        <strain evidence="1">FRC0190</strain>
    </source>
</reference>
<dbReference type="RefSeq" id="WP_155874461.1">
    <property type="nucleotide sequence ID" value="NZ_CP168248.1"/>
</dbReference>
<dbReference type="KEGG" id="crf:FRC0190_02395"/>
<proteinExistence type="predicted"/>
<gene>
    <name evidence="1" type="ORF">FRC0190_02395</name>
</gene>
<protein>
    <submittedName>
        <fullName evidence="1">Uncharacterized protein</fullName>
    </submittedName>
</protein>
<sequence length="108" mass="11844">MTTTDKQLLYVRTEMTIPGVGTSIHVAELEPTSATHCTLHRILELDPSNTIRGAAHGKAVAGMAAAPERTVPHPNSYSHFPDITASYLLQEEFEVLWAEAVAKFSELR</sequence>